<gene>
    <name evidence="3" type="ORF">HMPREF0769_10792</name>
</gene>
<dbReference type="HOGENOM" id="CLU_1721241_0_0_9"/>
<dbReference type="SMART" id="SM00347">
    <property type="entry name" value="HTH_MARR"/>
    <property type="match status" value="1"/>
</dbReference>
<dbReference type="RefSeq" id="WP_000238542.1">
    <property type="nucleotide sequence ID" value="NZ_CM000952.1"/>
</dbReference>
<dbReference type="GO" id="GO:0006950">
    <property type="term" value="P:response to stress"/>
    <property type="evidence" value="ECO:0007669"/>
    <property type="project" value="TreeGrafter"/>
</dbReference>
<name>A0A0E1XDY9_STAAU</name>
<evidence type="ECO:0000259" key="2">
    <source>
        <dbReference type="PROSITE" id="PS50995"/>
    </source>
</evidence>
<feature type="domain" description="HTH marR-type" evidence="2">
    <location>
        <begin position="1"/>
        <end position="142"/>
    </location>
</feature>
<accession>A0A0E1XDY9</accession>
<dbReference type="InterPro" id="IPR039422">
    <property type="entry name" value="MarR/SlyA-like"/>
</dbReference>
<proteinExistence type="predicted"/>
<dbReference type="InterPro" id="IPR011991">
    <property type="entry name" value="ArsR-like_HTH"/>
</dbReference>
<reference evidence="3" key="1">
    <citation type="submission" date="2010-05" db="EMBL/GenBank/DDBJ databases">
        <authorList>
            <person name="Muzny D."/>
            <person name="Qin X."/>
            <person name="Buhay C."/>
            <person name="Dugan-Rocha S."/>
            <person name="Ding Y."/>
            <person name="Chen G."/>
            <person name="Hawes A."/>
            <person name="Holder M."/>
            <person name="Jhangiani S."/>
            <person name="Johnson A."/>
            <person name="Khan Z."/>
            <person name="Li Z."/>
            <person name="Liu W."/>
            <person name="Liu X."/>
            <person name="Perez L."/>
            <person name="Shen H."/>
            <person name="Wang Q."/>
            <person name="Watt J."/>
            <person name="Xi L."/>
            <person name="Xin Y."/>
            <person name="Zhou J."/>
            <person name="Deng J."/>
            <person name="Jiang H."/>
            <person name="Liu Y."/>
            <person name="Qu J."/>
            <person name="Song X.-Z."/>
            <person name="Zhang L."/>
            <person name="Villasana D."/>
            <person name="Johnson A."/>
            <person name="Liu J."/>
            <person name="Liyanage D."/>
            <person name="Lorensuhewa L."/>
            <person name="Robinson T."/>
            <person name="Song A."/>
            <person name="Song B.-B."/>
            <person name="Dinh H."/>
            <person name="Thornton R."/>
            <person name="Coyle M."/>
            <person name="Francisco L."/>
            <person name="Jackson L."/>
            <person name="Javaid M."/>
            <person name="Korchina V."/>
            <person name="Kovar C."/>
            <person name="Mata R."/>
            <person name="Mathew T."/>
            <person name="Ngo R."/>
            <person name="Nguyen L."/>
            <person name="Nguyen N."/>
            <person name="Okwuonu G."/>
            <person name="Ongeri F."/>
            <person name="Pham C."/>
            <person name="Simmons D."/>
            <person name="Wilczek-Boney K."/>
            <person name="Hale W."/>
            <person name="Jakkamsetti A."/>
            <person name="Pham P."/>
            <person name="Ruth R."/>
            <person name="San Lucas F."/>
            <person name="Warren J."/>
            <person name="Zhang J."/>
            <person name="Zhao Z."/>
            <person name="Zhou C."/>
            <person name="Zhu D."/>
            <person name="Lee S."/>
            <person name="Bess C."/>
            <person name="Blankenburg K."/>
            <person name="Forbes L."/>
            <person name="Fu Q."/>
            <person name="Gubbala S."/>
            <person name="Hirani K."/>
            <person name="Jayaseelan J.C."/>
            <person name="Lara F."/>
            <person name="Munidasa M."/>
            <person name="Palculict T."/>
            <person name="Patil S."/>
            <person name="Pu L.-L."/>
            <person name="Saada N."/>
            <person name="Tang L."/>
            <person name="Weissenberger G."/>
            <person name="Zhu Y."/>
            <person name="Hemphill L."/>
            <person name="Shang Y."/>
            <person name="Youmans B."/>
            <person name="Ayvaz T."/>
            <person name="Ross M."/>
            <person name="Santibanez J."/>
            <person name="Aqrawi P."/>
            <person name="Gross S."/>
            <person name="Joshi V."/>
            <person name="Fowler G."/>
            <person name="Nazareth L."/>
            <person name="Reid J."/>
            <person name="Worley K."/>
            <person name="Petrosino J."/>
            <person name="Highlander S."/>
            <person name="Gibbs R."/>
        </authorList>
    </citation>
    <scope>NUCLEOTIDE SEQUENCE [LARGE SCALE GENOMIC DNA]</scope>
    <source>
        <strain evidence="3">MN8</strain>
    </source>
</reference>
<dbReference type="GO" id="GO:0003700">
    <property type="term" value="F:DNA-binding transcription factor activity"/>
    <property type="evidence" value="ECO:0007669"/>
    <property type="project" value="InterPro"/>
</dbReference>
<dbReference type="InterPro" id="IPR036388">
    <property type="entry name" value="WH-like_DNA-bd_sf"/>
</dbReference>
<protein>
    <submittedName>
        <fullName evidence="3">Transcriptional regulator, MarR family</fullName>
    </submittedName>
</protein>
<evidence type="ECO:0000256" key="1">
    <source>
        <dbReference type="ARBA" id="ARBA00023125"/>
    </source>
</evidence>
<sequence length="151" mass="17521">MVKHLQDHIQFLEQFINNVNALTAKMLKDLQNEYEISLEQSNVLGMLNKEPLTISEITQRQGVNKAAVSRRIKKLIDAKLVKLDKPNLNIDQRLKFITLTDKGRAYLKERNAIMTDIAQDITNDLNSEDIENVRQVLEVINHRIKTYSNHK</sequence>
<dbReference type="GO" id="GO:0003677">
    <property type="term" value="F:DNA binding"/>
    <property type="evidence" value="ECO:0007669"/>
    <property type="project" value="UniProtKB-KW"/>
</dbReference>
<dbReference type="CDD" id="cd00090">
    <property type="entry name" value="HTH_ARSR"/>
    <property type="match status" value="1"/>
</dbReference>
<dbReference type="SUPFAM" id="SSF46785">
    <property type="entry name" value="Winged helix' DNA-binding domain"/>
    <property type="match status" value="1"/>
</dbReference>
<dbReference type="PANTHER" id="PTHR33164">
    <property type="entry name" value="TRANSCRIPTIONAL REGULATOR, MARR FAMILY"/>
    <property type="match status" value="1"/>
</dbReference>
<evidence type="ECO:0000313" key="3">
    <source>
        <dbReference type="EMBL" id="EFH96790.1"/>
    </source>
</evidence>
<dbReference type="Pfam" id="PF12802">
    <property type="entry name" value="MarR_2"/>
    <property type="match status" value="1"/>
</dbReference>
<keyword evidence="1" id="KW-0238">DNA-binding</keyword>
<dbReference type="Gene3D" id="1.10.10.10">
    <property type="entry name" value="Winged helix-like DNA-binding domain superfamily/Winged helix DNA-binding domain"/>
    <property type="match status" value="1"/>
</dbReference>
<dbReference type="Proteomes" id="UP000003455">
    <property type="component" value="Chromosome"/>
</dbReference>
<dbReference type="AlphaFoldDB" id="A0A0E1XDY9"/>
<dbReference type="PANTHER" id="PTHR33164:SF43">
    <property type="entry name" value="HTH-TYPE TRANSCRIPTIONAL REPRESSOR YETL"/>
    <property type="match status" value="1"/>
</dbReference>
<dbReference type="SMR" id="A0A0E1XDY9"/>
<dbReference type="InterPro" id="IPR000835">
    <property type="entry name" value="HTH_MarR-typ"/>
</dbReference>
<dbReference type="PROSITE" id="PS50995">
    <property type="entry name" value="HTH_MARR_2"/>
    <property type="match status" value="1"/>
</dbReference>
<comment type="caution">
    <text evidence="3">The sequence shown here is derived from an EMBL/GenBank/DDBJ whole genome shotgun (WGS) entry which is preliminary data.</text>
</comment>
<organism evidence="3">
    <name type="scientific">Staphylococcus aureus subsp. aureus MN8</name>
    <dbReference type="NCBI Taxonomy" id="548470"/>
    <lineage>
        <taxon>Bacteria</taxon>
        <taxon>Bacillati</taxon>
        <taxon>Bacillota</taxon>
        <taxon>Bacilli</taxon>
        <taxon>Bacillales</taxon>
        <taxon>Staphylococcaceae</taxon>
        <taxon>Staphylococcus</taxon>
    </lineage>
</organism>
<dbReference type="EMBL" id="ACJA02000001">
    <property type="protein sequence ID" value="EFH96790.1"/>
    <property type="molecule type" value="Genomic_DNA"/>
</dbReference>
<dbReference type="InterPro" id="IPR036390">
    <property type="entry name" value="WH_DNA-bd_sf"/>
</dbReference>